<organism evidence="2 3">
    <name type="scientific">Abeliophyllum distichum</name>
    <dbReference type="NCBI Taxonomy" id="126358"/>
    <lineage>
        <taxon>Eukaryota</taxon>
        <taxon>Viridiplantae</taxon>
        <taxon>Streptophyta</taxon>
        <taxon>Embryophyta</taxon>
        <taxon>Tracheophyta</taxon>
        <taxon>Spermatophyta</taxon>
        <taxon>Magnoliopsida</taxon>
        <taxon>eudicotyledons</taxon>
        <taxon>Gunneridae</taxon>
        <taxon>Pentapetalae</taxon>
        <taxon>asterids</taxon>
        <taxon>lamiids</taxon>
        <taxon>Lamiales</taxon>
        <taxon>Oleaceae</taxon>
        <taxon>Forsythieae</taxon>
        <taxon>Abeliophyllum</taxon>
    </lineage>
</organism>
<comment type="caution">
    <text evidence="2">The sequence shown here is derived from an EMBL/GenBank/DDBJ whole genome shotgun (WGS) entry which is preliminary data.</text>
</comment>
<proteinExistence type="predicted"/>
<gene>
    <name evidence="2" type="ORF">Adt_09948</name>
</gene>
<evidence type="ECO:0000313" key="3">
    <source>
        <dbReference type="Proteomes" id="UP001604336"/>
    </source>
</evidence>
<accession>A0ABD1UIL5</accession>
<feature type="region of interest" description="Disordered" evidence="1">
    <location>
        <begin position="1"/>
        <end position="47"/>
    </location>
</feature>
<feature type="compositionally biased region" description="Polar residues" evidence="1">
    <location>
        <begin position="18"/>
        <end position="47"/>
    </location>
</feature>
<keyword evidence="3" id="KW-1185">Reference proteome</keyword>
<feature type="compositionally biased region" description="Low complexity" evidence="1">
    <location>
        <begin position="1"/>
        <end position="10"/>
    </location>
</feature>
<reference evidence="3" key="1">
    <citation type="submission" date="2024-07" db="EMBL/GenBank/DDBJ databases">
        <title>Two chromosome-level genome assemblies of Korean endemic species Abeliophyllum distichum and Forsythia ovata (Oleaceae).</title>
        <authorList>
            <person name="Jang H."/>
        </authorList>
    </citation>
    <scope>NUCLEOTIDE SEQUENCE [LARGE SCALE GENOMIC DNA]</scope>
</reference>
<dbReference type="Proteomes" id="UP001604336">
    <property type="component" value="Unassembled WGS sequence"/>
</dbReference>
<dbReference type="EMBL" id="JBFOLK010000003">
    <property type="protein sequence ID" value="KAL2524894.1"/>
    <property type="molecule type" value="Genomic_DNA"/>
</dbReference>
<name>A0ABD1UIL5_9LAMI</name>
<dbReference type="AlphaFoldDB" id="A0ABD1UIL5"/>
<evidence type="ECO:0000313" key="2">
    <source>
        <dbReference type="EMBL" id="KAL2524894.1"/>
    </source>
</evidence>
<protein>
    <submittedName>
        <fullName evidence="2">Mediator of RNA polymerase II transcription subunit 10b</fullName>
    </submittedName>
</protein>
<evidence type="ECO:0000256" key="1">
    <source>
        <dbReference type="SAM" id="MobiDB-lite"/>
    </source>
</evidence>
<sequence>MDSTQTTSATGAGGNGILISQSNDTPAIAATASTDTDNSKQNPSQAINSNQKTLGILHQLYLTVSSFNIASQVPLLQRIPLKAKRTHSSLRQHLLEELQQAFPDEVEAYREIREASAAESKRFAQAQSKLPNGDVKVKTEI</sequence>